<evidence type="ECO:0000313" key="3">
    <source>
        <dbReference type="Proteomes" id="UP000034212"/>
    </source>
</evidence>
<dbReference type="SUPFAM" id="SSF64182">
    <property type="entry name" value="DHH phosphoesterases"/>
    <property type="match status" value="1"/>
</dbReference>
<dbReference type="Proteomes" id="UP000034212">
    <property type="component" value="Unassembled WGS sequence"/>
</dbReference>
<reference evidence="2 3" key="1">
    <citation type="journal article" date="2015" name="Nature">
        <title>rRNA introns, odd ribosomes, and small enigmatic genomes across a large radiation of phyla.</title>
        <authorList>
            <person name="Brown C.T."/>
            <person name="Hug L.A."/>
            <person name="Thomas B.C."/>
            <person name="Sharon I."/>
            <person name="Castelle C.J."/>
            <person name="Singh A."/>
            <person name="Wilkins M.J."/>
            <person name="Williams K.H."/>
            <person name="Banfield J.F."/>
        </authorList>
    </citation>
    <scope>NUCLEOTIDE SEQUENCE [LARGE SCALE GENOMIC DNA]</scope>
</reference>
<accession>A0A0G1TH49</accession>
<dbReference type="EMBL" id="LCOQ01000002">
    <property type="protein sequence ID" value="KKU81094.1"/>
    <property type="molecule type" value="Genomic_DNA"/>
</dbReference>
<dbReference type="PANTHER" id="PTHR47618">
    <property type="entry name" value="BIFUNCTIONAL OLIGORIBONUCLEASE AND PAP PHOSPHATASE NRNA"/>
    <property type="match status" value="1"/>
</dbReference>
<dbReference type="Pfam" id="PF01368">
    <property type="entry name" value="DHH"/>
    <property type="match status" value="1"/>
</dbReference>
<feature type="domain" description="DDH" evidence="1">
    <location>
        <begin position="20"/>
        <end position="215"/>
    </location>
</feature>
<dbReference type="PANTHER" id="PTHR47618:SF1">
    <property type="entry name" value="BIFUNCTIONAL OLIGORIBONUCLEASE AND PAP PHOSPHATASE NRNA"/>
    <property type="match status" value="1"/>
</dbReference>
<comment type="caution">
    <text evidence="2">The sequence shown here is derived from an EMBL/GenBank/DDBJ whole genome shotgun (WGS) entry which is preliminary data.</text>
</comment>
<sequence>MDVQTDLPKVKEQLEKAKEVLIVTHEKPTADSVGSTLALYLGLISLGKKVTVACPEPITVELSNFIGVQKIVSDLGNKNFVISLDYVDGSIEKVSYNIEGDKFNLVIEPRVGFEPFSQEKVHYAYAGTNADCIIAVDTIHLGGLKKLYDGDKNLFASKPVINVDRHANNSMFGTINLVDPQASATTEIIAQLMSGLGVKLTVDIASNILNALYGATDGFSQANVTPLAFELAATCLRAGGKRFGAAEPQPIAPVVSVPVTSVPIQPLIKQPAPNAGGQTPADWLKPKIFKSSTNIS</sequence>
<dbReference type="AlphaFoldDB" id="A0A0G1TH49"/>
<proteinExistence type="predicted"/>
<organism evidence="2 3">
    <name type="scientific">Candidatus Gottesmanbacteria bacterium GW2011_GWA1_47_8</name>
    <dbReference type="NCBI Taxonomy" id="1618438"/>
    <lineage>
        <taxon>Bacteria</taxon>
        <taxon>Candidatus Gottesmaniibacteriota</taxon>
    </lineage>
</organism>
<name>A0A0G1TH49_9BACT</name>
<protein>
    <submittedName>
        <fullName evidence="2">Phosphoesterase RecJ domain protein</fullName>
    </submittedName>
</protein>
<evidence type="ECO:0000313" key="2">
    <source>
        <dbReference type="EMBL" id="KKU81094.1"/>
    </source>
</evidence>
<dbReference type="InterPro" id="IPR001667">
    <property type="entry name" value="DDH_dom"/>
</dbReference>
<gene>
    <name evidence="2" type="ORF">UY08_C0002G0007</name>
</gene>
<dbReference type="Gene3D" id="3.90.1640.10">
    <property type="entry name" value="inorganic pyrophosphatase (n-terminal core)"/>
    <property type="match status" value="2"/>
</dbReference>
<evidence type="ECO:0000259" key="1">
    <source>
        <dbReference type="Pfam" id="PF01368"/>
    </source>
</evidence>
<dbReference type="PATRIC" id="fig|1618438.3.peg.33"/>
<dbReference type="InterPro" id="IPR051319">
    <property type="entry name" value="Oligoribo/pAp-PDE_c-di-AMP_PDE"/>
</dbReference>
<dbReference type="InterPro" id="IPR038763">
    <property type="entry name" value="DHH_sf"/>
</dbReference>